<dbReference type="GO" id="GO:0032049">
    <property type="term" value="P:cardiolipin biosynthetic process"/>
    <property type="evidence" value="ECO:0007669"/>
    <property type="project" value="UniProtKB-ARBA"/>
</dbReference>
<evidence type="ECO:0000256" key="2">
    <source>
        <dbReference type="ARBA" id="ARBA00004613"/>
    </source>
</evidence>
<comment type="function">
    <text evidence="1">Could be a virulence factor.</text>
</comment>
<reference evidence="8" key="1">
    <citation type="submission" date="2017-04" db="EMBL/GenBank/DDBJ databases">
        <authorList>
            <person name="Varghese N."/>
            <person name="Submissions S."/>
        </authorList>
    </citation>
    <scope>NUCLEOTIDE SEQUENCE [LARGE SCALE GENOMIC DNA]</scope>
    <source>
        <strain evidence="8">Dd16</strain>
    </source>
</reference>
<dbReference type="RefSeq" id="WP_085217936.1">
    <property type="nucleotide sequence ID" value="NZ_LT840185.1"/>
</dbReference>
<evidence type="ECO:0000256" key="4">
    <source>
        <dbReference type="ARBA" id="ARBA00022525"/>
    </source>
</evidence>
<dbReference type="SUPFAM" id="SSF56024">
    <property type="entry name" value="Phospholipase D/nuclease"/>
    <property type="match status" value="2"/>
</dbReference>
<dbReference type="Pfam" id="PF13091">
    <property type="entry name" value="PLDc_2"/>
    <property type="match status" value="2"/>
</dbReference>
<protein>
    <recommendedName>
        <fullName evidence="3">Phospholipase D</fullName>
    </recommendedName>
    <alternativeName>
        <fullName evidence="5">Choline phosphatase</fullName>
    </alternativeName>
</protein>
<dbReference type="STRING" id="941907.SAMN06295910_1171"/>
<dbReference type="PANTHER" id="PTHR21248:SF22">
    <property type="entry name" value="PHOSPHOLIPASE D"/>
    <property type="match status" value="1"/>
</dbReference>
<feature type="domain" description="PLD phosphodiesterase" evidence="6">
    <location>
        <begin position="284"/>
        <end position="310"/>
    </location>
</feature>
<organism evidence="7 8">
    <name type="scientific">Allosphingosinicella indica</name>
    <dbReference type="NCBI Taxonomy" id="941907"/>
    <lineage>
        <taxon>Bacteria</taxon>
        <taxon>Pseudomonadati</taxon>
        <taxon>Pseudomonadota</taxon>
        <taxon>Alphaproteobacteria</taxon>
        <taxon>Sphingomonadales</taxon>
        <taxon>Sphingomonadaceae</taxon>
        <taxon>Allosphingosinicella</taxon>
    </lineage>
</organism>
<feature type="domain" description="PLD phosphodiesterase" evidence="6">
    <location>
        <begin position="109"/>
        <end position="136"/>
    </location>
</feature>
<evidence type="ECO:0000313" key="8">
    <source>
        <dbReference type="Proteomes" id="UP000192934"/>
    </source>
</evidence>
<dbReference type="CDD" id="cd09159">
    <property type="entry name" value="PLDc_ybhO_like_2"/>
    <property type="match status" value="1"/>
</dbReference>
<dbReference type="CDD" id="cd09110">
    <property type="entry name" value="PLDc_CLS_1"/>
    <property type="match status" value="1"/>
</dbReference>
<sequence>MSDAKPKLTAEVEGNRLTLLPDGPERLEALIALIDGAERTLRLLYYIFDPDESGRRVRDAIVRAVDRGVTVWLLVDGFGTKEGSDGFFKPLADGQCHFCRFVPRFGRRYLLRNHQKLALADEKVVLVGGFNVGDDYFGTVEEGAWRDIGLCVAGDGVACLADYFDSLFEWAHDPKSRIRSLRRMLKSHSKQMGRIHWLFGGPTRRLSPWAKAVLRDMRGAKRMDMIAAYFAPSRALLRRIYGVARRGQSRVVTAAKSDNTATIGAARYTYWRMLKRGVEVYEYEATKLHSKLIIADDVVHIGSANFDMRSLYLNLEMMLRVEDAGFAEQMRGFFAHELEGSRRITLEAHMAQRTIYNRFKWWVAHFIVAVMDYNVSRRLNFGLDGR</sequence>
<dbReference type="GO" id="GO:0030572">
    <property type="term" value="F:phosphatidyltransferase activity"/>
    <property type="evidence" value="ECO:0007669"/>
    <property type="project" value="UniProtKB-ARBA"/>
</dbReference>
<dbReference type="EMBL" id="LT840185">
    <property type="protein sequence ID" value="SMF64187.1"/>
    <property type="molecule type" value="Genomic_DNA"/>
</dbReference>
<dbReference type="InterPro" id="IPR025202">
    <property type="entry name" value="PLD-like_dom"/>
</dbReference>
<dbReference type="PANTHER" id="PTHR21248">
    <property type="entry name" value="CARDIOLIPIN SYNTHASE"/>
    <property type="match status" value="1"/>
</dbReference>
<evidence type="ECO:0000256" key="3">
    <source>
        <dbReference type="ARBA" id="ARBA00018392"/>
    </source>
</evidence>
<dbReference type="SMART" id="SM00155">
    <property type="entry name" value="PLDc"/>
    <property type="match status" value="2"/>
</dbReference>
<proteinExistence type="predicted"/>
<evidence type="ECO:0000259" key="6">
    <source>
        <dbReference type="PROSITE" id="PS50035"/>
    </source>
</evidence>
<evidence type="ECO:0000256" key="1">
    <source>
        <dbReference type="ARBA" id="ARBA00003145"/>
    </source>
</evidence>
<keyword evidence="4" id="KW-0964">Secreted</keyword>
<dbReference type="Proteomes" id="UP000192934">
    <property type="component" value="Chromosome I"/>
</dbReference>
<dbReference type="InterPro" id="IPR001736">
    <property type="entry name" value="PLipase_D/transphosphatidylase"/>
</dbReference>
<dbReference type="Gene3D" id="3.30.870.10">
    <property type="entry name" value="Endonuclease Chain A"/>
    <property type="match status" value="2"/>
</dbReference>
<name>A0A1X7G5K0_9SPHN</name>
<dbReference type="OrthoDB" id="9814092at2"/>
<evidence type="ECO:0000313" key="7">
    <source>
        <dbReference type="EMBL" id="SMF64187.1"/>
    </source>
</evidence>
<gene>
    <name evidence="7" type="ORF">SAMN06295910_1171</name>
</gene>
<keyword evidence="8" id="KW-1185">Reference proteome</keyword>
<evidence type="ECO:0000256" key="5">
    <source>
        <dbReference type="ARBA" id="ARBA00029594"/>
    </source>
</evidence>
<dbReference type="GO" id="GO:0005576">
    <property type="term" value="C:extracellular region"/>
    <property type="evidence" value="ECO:0007669"/>
    <property type="project" value="UniProtKB-SubCell"/>
</dbReference>
<dbReference type="AlphaFoldDB" id="A0A1X7G5K0"/>
<comment type="subcellular location">
    <subcellularLocation>
        <location evidence="2">Secreted</location>
    </subcellularLocation>
</comment>
<accession>A0A1X7G5K0</accession>
<dbReference type="PROSITE" id="PS50035">
    <property type="entry name" value="PLD"/>
    <property type="match status" value="2"/>
</dbReference>